<accession>A0A9P7YCU0</accession>
<protein>
    <submittedName>
        <fullName evidence="2">Uncharacterized protein</fullName>
    </submittedName>
</protein>
<gene>
    <name evidence="2" type="ORF">BJ875DRAFT_443992</name>
</gene>
<evidence type="ECO:0000256" key="1">
    <source>
        <dbReference type="SAM" id="MobiDB-lite"/>
    </source>
</evidence>
<name>A0A9P7YCU0_9HELO</name>
<evidence type="ECO:0000313" key="2">
    <source>
        <dbReference type="EMBL" id="KAG9231533.1"/>
    </source>
</evidence>
<organism evidence="2 3">
    <name type="scientific">Amylocarpus encephaloides</name>
    <dbReference type="NCBI Taxonomy" id="45428"/>
    <lineage>
        <taxon>Eukaryota</taxon>
        <taxon>Fungi</taxon>
        <taxon>Dikarya</taxon>
        <taxon>Ascomycota</taxon>
        <taxon>Pezizomycotina</taxon>
        <taxon>Leotiomycetes</taxon>
        <taxon>Helotiales</taxon>
        <taxon>Helotiales incertae sedis</taxon>
        <taxon>Amylocarpus</taxon>
    </lineage>
</organism>
<reference evidence="2" key="1">
    <citation type="journal article" date="2021" name="IMA Fungus">
        <title>Genomic characterization of three marine fungi, including Emericellopsis atlantica sp. nov. with signatures of a generalist lifestyle and marine biomass degradation.</title>
        <authorList>
            <person name="Hagestad O.C."/>
            <person name="Hou L."/>
            <person name="Andersen J.H."/>
            <person name="Hansen E.H."/>
            <person name="Altermark B."/>
            <person name="Li C."/>
            <person name="Kuhnert E."/>
            <person name="Cox R.J."/>
            <person name="Crous P.W."/>
            <person name="Spatafora J.W."/>
            <person name="Lail K."/>
            <person name="Amirebrahimi M."/>
            <person name="Lipzen A."/>
            <person name="Pangilinan J."/>
            <person name="Andreopoulos W."/>
            <person name="Hayes R.D."/>
            <person name="Ng V."/>
            <person name="Grigoriev I.V."/>
            <person name="Jackson S.A."/>
            <person name="Sutton T.D.S."/>
            <person name="Dobson A.D.W."/>
            <person name="Rama T."/>
        </authorList>
    </citation>
    <scope>NUCLEOTIDE SEQUENCE</scope>
    <source>
        <strain evidence="2">TRa018bII</strain>
    </source>
</reference>
<proteinExistence type="predicted"/>
<dbReference type="AlphaFoldDB" id="A0A9P7YCU0"/>
<comment type="caution">
    <text evidence="2">The sequence shown here is derived from an EMBL/GenBank/DDBJ whole genome shotgun (WGS) entry which is preliminary data.</text>
</comment>
<feature type="region of interest" description="Disordered" evidence="1">
    <location>
        <begin position="225"/>
        <end position="257"/>
    </location>
</feature>
<sequence>MPPQSTRDIRRHWTELEDALLMDIWPRTRKHQGKGCRSAALSWPQVAEEMNARNQAHGLGFPRNFTNVALCNYTLKHEARLIDKWGTDGNAASMELAEYRATLPTPPSAPVPSSPSIFTLAPESALTSSSRSASVNYIGETTAASSVTSSPSALPTNTRSGGIILANGRTLLPSSHMRSGKTRAKTPFPDQPAHVKCMTPLEILADICSQAEYLPLKGTQEYEDNKAAEAKSVADGTQEEKPLNPFRLYKSPYPKLQ</sequence>
<dbReference type="Proteomes" id="UP000824998">
    <property type="component" value="Unassembled WGS sequence"/>
</dbReference>
<keyword evidence="3" id="KW-1185">Reference proteome</keyword>
<dbReference type="EMBL" id="MU251595">
    <property type="protein sequence ID" value="KAG9231533.1"/>
    <property type="molecule type" value="Genomic_DNA"/>
</dbReference>
<evidence type="ECO:0000313" key="3">
    <source>
        <dbReference type="Proteomes" id="UP000824998"/>
    </source>
</evidence>